<gene>
    <name evidence="2" type="ORF">COX46_01230</name>
</gene>
<organism evidence="2 3">
    <name type="scientific">bacterium (Candidatus Ratteibacteria) CG23_combo_of_CG06-09_8_20_14_all_48_7</name>
    <dbReference type="NCBI Taxonomy" id="2014292"/>
    <lineage>
        <taxon>Bacteria</taxon>
        <taxon>Candidatus Ratteibacteria</taxon>
    </lineage>
</organism>
<proteinExistence type="predicted"/>
<reference evidence="2 3" key="1">
    <citation type="submission" date="2017-09" db="EMBL/GenBank/DDBJ databases">
        <title>Depth-based differentiation of microbial function through sediment-hosted aquifers and enrichment of novel symbionts in the deep terrestrial subsurface.</title>
        <authorList>
            <person name="Probst A.J."/>
            <person name="Ladd B."/>
            <person name="Jarett J.K."/>
            <person name="Geller-Mcgrath D.E."/>
            <person name="Sieber C.M."/>
            <person name="Emerson J.B."/>
            <person name="Anantharaman K."/>
            <person name="Thomas B.C."/>
            <person name="Malmstrom R."/>
            <person name="Stieglmeier M."/>
            <person name="Klingl A."/>
            <person name="Woyke T."/>
            <person name="Ryan C.M."/>
            <person name="Banfield J.F."/>
        </authorList>
    </citation>
    <scope>NUCLEOTIDE SEQUENCE [LARGE SCALE GENOMIC DNA]</scope>
    <source>
        <strain evidence="2">CG23_combo_of_CG06-09_8_20_14_all_48_7</strain>
    </source>
</reference>
<dbReference type="AlphaFoldDB" id="A0A2G9YBK5"/>
<feature type="non-terminal residue" evidence="2">
    <location>
        <position position="122"/>
    </location>
</feature>
<sequence>MKSIAWRGVGKEVKVVAKRARLARQMEQMKTGDLDARVELVQALIPIGLKAVGDLLQEEVEYLAGNRYQHGKENRRWGNQGGSVYLADQRVPINVPRVRNKTEDREVGLETYRKLQAPQAAD</sequence>
<evidence type="ECO:0000313" key="3">
    <source>
        <dbReference type="Proteomes" id="UP000230392"/>
    </source>
</evidence>
<feature type="region of interest" description="Disordered" evidence="1">
    <location>
        <begin position="102"/>
        <end position="122"/>
    </location>
</feature>
<accession>A0A2G9YBK5</accession>
<protein>
    <submittedName>
        <fullName evidence="2">Uncharacterized protein</fullName>
    </submittedName>
</protein>
<feature type="compositionally biased region" description="Basic and acidic residues" evidence="1">
    <location>
        <begin position="102"/>
        <end position="113"/>
    </location>
</feature>
<comment type="caution">
    <text evidence="2">The sequence shown here is derived from an EMBL/GenBank/DDBJ whole genome shotgun (WGS) entry which is preliminary data.</text>
</comment>
<name>A0A2G9YBK5_9BACT</name>
<dbReference type="Proteomes" id="UP000230392">
    <property type="component" value="Unassembled WGS sequence"/>
</dbReference>
<evidence type="ECO:0000313" key="2">
    <source>
        <dbReference type="EMBL" id="PIP16605.1"/>
    </source>
</evidence>
<evidence type="ECO:0000256" key="1">
    <source>
        <dbReference type="SAM" id="MobiDB-lite"/>
    </source>
</evidence>
<dbReference type="EMBL" id="PCRF01000053">
    <property type="protein sequence ID" value="PIP16605.1"/>
    <property type="molecule type" value="Genomic_DNA"/>
</dbReference>